<gene>
    <name evidence="2" type="ORF">MFERI14822_00037</name>
    <name evidence="3" type="ORF">MFERI15181_00037</name>
    <name evidence="4" type="ORF">MFERI15407_00037</name>
</gene>
<dbReference type="InterPro" id="IPR009057">
    <property type="entry name" value="Homeodomain-like_sf"/>
</dbReference>
<dbReference type="GO" id="GO:0003700">
    <property type="term" value="F:DNA-binding transcription factor activity"/>
    <property type="evidence" value="ECO:0007669"/>
    <property type="project" value="InterPro"/>
</dbReference>
<dbReference type="EMBL" id="CP113499">
    <property type="protein sequence ID" value="WFQ94812.1"/>
    <property type="molecule type" value="Genomic_DNA"/>
</dbReference>
<dbReference type="GeneID" id="90597480"/>
<name>A0AAQ3HWE8_9MOLU</name>
<evidence type="ECO:0000313" key="4">
    <source>
        <dbReference type="EMBL" id="WFQ94812.1"/>
    </source>
</evidence>
<evidence type="ECO:0000313" key="6">
    <source>
        <dbReference type="Proteomes" id="UP001214039"/>
    </source>
</evidence>
<organism evidence="4 5">
    <name type="scientific">Mycoplasma feriruminatoris</name>
    <dbReference type="NCBI Taxonomy" id="1179777"/>
    <lineage>
        <taxon>Bacteria</taxon>
        <taxon>Bacillati</taxon>
        <taxon>Mycoplasmatota</taxon>
        <taxon>Mollicutes</taxon>
        <taxon>Mycoplasmataceae</taxon>
        <taxon>Mycoplasma</taxon>
    </lineage>
</organism>
<accession>A0AAQ3HWE8</accession>
<dbReference type="PROSITE" id="PS51071">
    <property type="entry name" value="HTH_RPIR"/>
    <property type="match status" value="1"/>
</dbReference>
<dbReference type="InterPro" id="IPR046348">
    <property type="entry name" value="SIS_dom_sf"/>
</dbReference>
<dbReference type="PANTHER" id="PTHR30514">
    <property type="entry name" value="GLUCOKINASE"/>
    <property type="match status" value="1"/>
</dbReference>
<sequence>MDVTKLILKLDQLSKEKTSTIGVTSRVILNNIELITNSTISKVAQLTFTSPATITRFCQKYLDISGFSELQTLLRVYLNQQEEQIKNTSLDKNKKITKFDEINNAIIATDALIDINEVDKLVRAIYNTKTVALISYDNSVNHAVTELAEKMNLIGIPPVIINQQEDLDYFTKISDSAWVFIVVSHFAENNLTFQAISQLKKNGSRIGLISMNKANKYSSVCDYWVKYAVSDDDPLQKIKHSANFSLLYVVQVIFNRILTNDPKRFEKVIKTLKIE</sequence>
<dbReference type="Proteomes" id="UP001178740">
    <property type="component" value="Chromosome"/>
</dbReference>
<dbReference type="RefSeq" id="WP_008363226.1">
    <property type="nucleotide sequence ID" value="NZ_CP091032.1"/>
</dbReference>
<evidence type="ECO:0000313" key="5">
    <source>
        <dbReference type="Proteomes" id="UP001178740"/>
    </source>
</evidence>
<dbReference type="InterPro" id="IPR047640">
    <property type="entry name" value="RpiR-like"/>
</dbReference>
<dbReference type="EMBL" id="CP104008">
    <property type="protein sequence ID" value="WFQ92282.1"/>
    <property type="molecule type" value="Genomic_DNA"/>
</dbReference>
<dbReference type="InterPro" id="IPR000281">
    <property type="entry name" value="HTH_RpiR"/>
</dbReference>
<dbReference type="GO" id="GO:0097367">
    <property type="term" value="F:carbohydrate derivative binding"/>
    <property type="evidence" value="ECO:0007669"/>
    <property type="project" value="InterPro"/>
</dbReference>
<dbReference type="Proteomes" id="UP001178743">
    <property type="component" value="Chromosome"/>
</dbReference>
<protein>
    <submittedName>
        <fullName evidence="4">MurR/RpiR family transcriptional regulator</fullName>
    </submittedName>
</protein>
<evidence type="ECO:0000313" key="2">
    <source>
        <dbReference type="EMBL" id="WFQ92282.1"/>
    </source>
</evidence>
<dbReference type="GO" id="GO:0003677">
    <property type="term" value="F:DNA binding"/>
    <property type="evidence" value="ECO:0007669"/>
    <property type="project" value="InterPro"/>
</dbReference>
<dbReference type="Proteomes" id="UP001214039">
    <property type="component" value="Chromosome"/>
</dbReference>
<dbReference type="EMBL" id="CP113498">
    <property type="protein sequence ID" value="WFQ93152.1"/>
    <property type="molecule type" value="Genomic_DNA"/>
</dbReference>
<dbReference type="InterPro" id="IPR036388">
    <property type="entry name" value="WH-like_DNA-bd_sf"/>
</dbReference>
<dbReference type="Pfam" id="PF01418">
    <property type="entry name" value="HTH_6"/>
    <property type="match status" value="1"/>
</dbReference>
<keyword evidence="6" id="KW-1185">Reference proteome</keyword>
<dbReference type="AlphaFoldDB" id="A0AAQ3HWE8"/>
<reference evidence="4 6" key="1">
    <citation type="submission" date="2022-11" db="EMBL/GenBank/DDBJ databases">
        <title>Comparative genomic analysis of Mycoplasma feriruminatoris and the Mycoplasma mycoides cluster.</title>
        <authorList>
            <person name="Baby V."/>
            <person name="Ambroset C."/>
            <person name="Gaurivaud P."/>
            <person name="Boury C."/>
            <person name="Guichoux E."/>
            <person name="Lartigue C."/>
            <person name="Tardy F."/>
            <person name="Sirand-Pugnet P."/>
        </authorList>
    </citation>
    <scope>NUCLEOTIDE SEQUENCE</scope>
    <source>
        <strain evidence="2">L14822</strain>
        <strain evidence="3 6">L15181</strain>
        <strain evidence="4">L15407</strain>
    </source>
</reference>
<dbReference type="PANTHER" id="PTHR30514:SF1">
    <property type="entry name" value="HTH-TYPE TRANSCRIPTIONAL REGULATOR HEXR-RELATED"/>
    <property type="match status" value="1"/>
</dbReference>
<evidence type="ECO:0000259" key="1">
    <source>
        <dbReference type="PROSITE" id="PS51071"/>
    </source>
</evidence>
<feature type="domain" description="HTH rpiR-type" evidence="1">
    <location>
        <begin position="4"/>
        <end position="81"/>
    </location>
</feature>
<dbReference type="SUPFAM" id="SSF53697">
    <property type="entry name" value="SIS domain"/>
    <property type="match status" value="1"/>
</dbReference>
<dbReference type="GO" id="GO:1901135">
    <property type="term" value="P:carbohydrate derivative metabolic process"/>
    <property type="evidence" value="ECO:0007669"/>
    <property type="project" value="InterPro"/>
</dbReference>
<proteinExistence type="predicted"/>
<dbReference type="Gene3D" id="1.10.10.10">
    <property type="entry name" value="Winged helix-like DNA-binding domain superfamily/Winged helix DNA-binding domain"/>
    <property type="match status" value="1"/>
</dbReference>
<evidence type="ECO:0000313" key="3">
    <source>
        <dbReference type="EMBL" id="WFQ93152.1"/>
    </source>
</evidence>
<dbReference type="Gene3D" id="3.40.50.10490">
    <property type="entry name" value="Glucose-6-phosphate isomerase like protein, domain 1"/>
    <property type="match status" value="1"/>
</dbReference>
<dbReference type="SUPFAM" id="SSF46689">
    <property type="entry name" value="Homeodomain-like"/>
    <property type="match status" value="1"/>
</dbReference>